<reference evidence="1" key="1">
    <citation type="journal article" date="2019" name="bioRxiv">
        <title>The Genome of the Zebra Mussel, Dreissena polymorpha: A Resource for Invasive Species Research.</title>
        <authorList>
            <person name="McCartney M.A."/>
            <person name="Auch B."/>
            <person name="Kono T."/>
            <person name="Mallez S."/>
            <person name="Zhang Y."/>
            <person name="Obille A."/>
            <person name="Becker A."/>
            <person name="Abrahante J.E."/>
            <person name="Garbe J."/>
            <person name="Badalamenti J.P."/>
            <person name="Herman A."/>
            <person name="Mangelson H."/>
            <person name="Liachko I."/>
            <person name="Sullivan S."/>
            <person name="Sone E.D."/>
            <person name="Koren S."/>
            <person name="Silverstein K.A.T."/>
            <person name="Beckman K.B."/>
            <person name="Gohl D.M."/>
        </authorList>
    </citation>
    <scope>NUCLEOTIDE SEQUENCE</scope>
    <source>
        <strain evidence="1">Duluth1</strain>
        <tissue evidence="1">Whole animal</tissue>
    </source>
</reference>
<organism evidence="1 2">
    <name type="scientific">Dreissena polymorpha</name>
    <name type="common">Zebra mussel</name>
    <name type="synonym">Mytilus polymorpha</name>
    <dbReference type="NCBI Taxonomy" id="45954"/>
    <lineage>
        <taxon>Eukaryota</taxon>
        <taxon>Metazoa</taxon>
        <taxon>Spiralia</taxon>
        <taxon>Lophotrochozoa</taxon>
        <taxon>Mollusca</taxon>
        <taxon>Bivalvia</taxon>
        <taxon>Autobranchia</taxon>
        <taxon>Heteroconchia</taxon>
        <taxon>Euheterodonta</taxon>
        <taxon>Imparidentia</taxon>
        <taxon>Neoheterodontei</taxon>
        <taxon>Myida</taxon>
        <taxon>Dreissenoidea</taxon>
        <taxon>Dreissenidae</taxon>
        <taxon>Dreissena</taxon>
    </lineage>
</organism>
<evidence type="ECO:0000313" key="2">
    <source>
        <dbReference type="Proteomes" id="UP000828390"/>
    </source>
</evidence>
<dbReference type="AlphaFoldDB" id="A0A9D4CRH2"/>
<accession>A0A9D4CRH2</accession>
<gene>
    <name evidence="1" type="ORF">DPMN_054878</name>
</gene>
<comment type="caution">
    <text evidence="1">The sequence shown here is derived from an EMBL/GenBank/DDBJ whole genome shotgun (WGS) entry which is preliminary data.</text>
</comment>
<proteinExistence type="predicted"/>
<protein>
    <submittedName>
        <fullName evidence="1">Uncharacterized protein</fullName>
    </submittedName>
</protein>
<dbReference type="Proteomes" id="UP000828390">
    <property type="component" value="Unassembled WGS sequence"/>
</dbReference>
<evidence type="ECO:0000313" key="1">
    <source>
        <dbReference type="EMBL" id="KAH3728915.1"/>
    </source>
</evidence>
<sequence>MKPILLHGVETWRTTVTYVKKIQVYTFSMNILKIIKTRSIINEDVRRRAK</sequence>
<keyword evidence="2" id="KW-1185">Reference proteome</keyword>
<dbReference type="EMBL" id="JAIWYP010000012">
    <property type="protein sequence ID" value="KAH3728915.1"/>
    <property type="molecule type" value="Genomic_DNA"/>
</dbReference>
<name>A0A9D4CRH2_DREPO</name>
<reference evidence="1" key="2">
    <citation type="submission" date="2020-11" db="EMBL/GenBank/DDBJ databases">
        <authorList>
            <person name="McCartney M.A."/>
            <person name="Auch B."/>
            <person name="Kono T."/>
            <person name="Mallez S."/>
            <person name="Becker A."/>
            <person name="Gohl D.M."/>
            <person name="Silverstein K.A.T."/>
            <person name="Koren S."/>
            <person name="Bechman K.B."/>
            <person name="Herman A."/>
            <person name="Abrahante J.E."/>
            <person name="Garbe J."/>
        </authorList>
    </citation>
    <scope>NUCLEOTIDE SEQUENCE</scope>
    <source>
        <strain evidence="1">Duluth1</strain>
        <tissue evidence="1">Whole animal</tissue>
    </source>
</reference>